<dbReference type="NCBIfam" id="NF003339">
    <property type="entry name" value="PRK04351.1"/>
    <property type="match status" value="1"/>
</dbReference>
<accession>A0A917S3L4</accession>
<comment type="caution">
    <text evidence="2">The sequence shown here is derived from an EMBL/GenBank/DDBJ whole genome shotgun (WGS) entry which is preliminary data.</text>
</comment>
<dbReference type="RefSeq" id="WP_188802604.1">
    <property type="nucleotide sequence ID" value="NZ_BMOK01000005.1"/>
</dbReference>
<evidence type="ECO:0000313" key="2">
    <source>
        <dbReference type="EMBL" id="GGL53017.1"/>
    </source>
</evidence>
<organism evidence="2 3">
    <name type="scientific">Sporolactobacillus putidus</name>
    <dbReference type="NCBI Taxonomy" id="492735"/>
    <lineage>
        <taxon>Bacteria</taxon>
        <taxon>Bacillati</taxon>
        <taxon>Bacillota</taxon>
        <taxon>Bacilli</taxon>
        <taxon>Bacillales</taxon>
        <taxon>Sporolactobacillaceae</taxon>
        <taxon>Sporolactobacillus</taxon>
    </lineage>
</organism>
<proteinExistence type="predicted"/>
<gene>
    <name evidence="2" type="ORF">GCM10007968_16360</name>
</gene>
<dbReference type="GO" id="GO:0006950">
    <property type="term" value="P:response to stress"/>
    <property type="evidence" value="ECO:0007669"/>
    <property type="project" value="UniProtKB-ARBA"/>
</dbReference>
<dbReference type="InterPro" id="IPR035240">
    <property type="entry name" value="SprT_Zn_ribbon"/>
</dbReference>
<reference evidence="2" key="1">
    <citation type="journal article" date="2014" name="Int. J. Syst. Evol. Microbiol.">
        <title>Complete genome sequence of Corynebacterium casei LMG S-19264T (=DSM 44701T), isolated from a smear-ripened cheese.</title>
        <authorList>
            <consortium name="US DOE Joint Genome Institute (JGI-PGF)"/>
            <person name="Walter F."/>
            <person name="Albersmeier A."/>
            <person name="Kalinowski J."/>
            <person name="Ruckert C."/>
        </authorList>
    </citation>
    <scope>NUCLEOTIDE SEQUENCE</scope>
    <source>
        <strain evidence="2">JCM 15325</strain>
    </source>
</reference>
<reference evidence="2" key="2">
    <citation type="submission" date="2020-09" db="EMBL/GenBank/DDBJ databases">
        <authorList>
            <person name="Sun Q."/>
            <person name="Ohkuma M."/>
        </authorList>
    </citation>
    <scope>NUCLEOTIDE SEQUENCE</scope>
    <source>
        <strain evidence="2">JCM 15325</strain>
    </source>
</reference>
<feature type="domain" description="SprT-like" evidence="1">
    <location>
        <begin position="4"/>
        <end position="149"/>
    </location>
</feature>
<protein>
    <submittedName>
        <fullName evidence="2">Protein SprT</fullName>
    </submittedName>
</protein>
<dbReference type="Pfam" id="PF17283">
    <property type="entry name" value="Zn_ribbon_SprT"/>
    <property type="match status" value="1"/>
</dbReference>
<sequence>MTDEELQDLVQRVSIESFHLPFRHRAVFNPRLRTTGGRYLLGSHCLEFNVYQLQHFGMEDFVKIIKHELCHYHLHLCGGGYRHRDSDFRKLLRQVGGSRFCGTIPGMSNSSALQYVYRCRKCGTSFIRRRRLDTRRYVCASCGGKIQLMKREHRIERNDKEK</sequence>
<name>A0A917S3L4_9BACL</name>
<evidence type="ECO:0000313" key="3">
    <source>
        <dbReference type="Proteomes" id="UP000654670"/>
    </source>
</evidence>
<dbReference type="AlphaFoldDB" id="A0A917S3L4"/>
<evidence type="ECO:0000259" key="1">
    <source>
        <dbReference type="SMART" id="SM00731"/>
    </source>
</evidence>
<dbReference type="Proteomes" id="UP000654670">
    <property type="component" value="Unassembled WGS sequence"/>
</dbReference>
<keyword evidence="3" id="KW-1185">Reference proteome</keyword>
<dbReference type="Pfam" id="PF10263">
    <property type="entry name" value="SprT-like"/>
    <property type="match status" value="1"/>
</dbReference>
<dbReference type="InterPro" id="IPR006640">
    <property type="entry name" value="SprT-like_domain"/>
</dbReference>
<dbReference type="SMART" id="SM00731">
    <property type="entry name" value="SprT"/>
    <property type="match status" value="1"/>
</dbReference>
<dbReference type="EMBL" id="BMOK01000005">
    <property type="protein sequence ID" value="GGL53017.1"/>
    <property type="molecule type" value="Genomic_DNA"/>
</dbReference>